<evidence type="ECO:0000313" key="3">
    <source>
        <dbReference type="EnsemblPlants" id="OPUNC02G13630.1"/>
    </source>
</evidence>
<feature type="region of interest" description="Disordered" evidence="1">
    <location>
        <begin position="1"/>
        <end position="112"/>
    </location>
</feature>
<feature type="compositionally biased region" description="Basic and acidic residues" evidence="1">
    <location>
        <begin position="146"/>
        <end position="171"/>
    </location>
</feature>
<proteinExistence type="predicted"/>
<dbReference type="AlphaFoldDB" id="A0A0E0JZE5"/>
<reference evidence="3" key="2">
    <citation type="submission" date="2018-05" db="EMBL/GenBank/DDBJ databases">
        <title>OpunRS2 (Oryza punctata Reference Sequence Version 2).</title>
        <authorList>
            <person name="Zhang J."/>
            <person name="Kudrna D."/>
            <person name="Lee S."/>
            <person name="Talag J."/>
            <person name="Welchert J."/>
            <person name="Wing R.A."/>
        </authorList>
    </citation>
    <scope>NUCLEOTIDE SEQUENCE [LARGE SCALE GENOMIC DNA]</scope>
</reference>
<feature type="region of interest" description="Disordered" evidence="1">
    <location>
        <begin position="146"/>
        <end position="178"/>
    </location>
</feature>
<reference evidence="3" key="1">
    <citation type="submission" date="2015-04" db="UniProtKB">
        <authorList>
            <consortium name="EnsemblPlants"/>
        </authorList>
    </citation>
    <scope>IDENTIFICATION</scope>
</reference>
<keyword evidence="4" id="KW-1185">Reference proteome</keyword>
<evidence type="ECO:0000256" key="1">
    <source>
        <dbReference type="SAM" id="MobiDB-lite"/>
    </source>
</evidence>
<dbReference type="HOGENOM" id="CLU_1322772_0_0_1"/>
<feature type="domain" description="DUF834" evidence="2">
    <location>
        <begin position="50"/>
        <end position="99"/>
    </location>
</feature>
<dbReference type="EnsemblPlants" id="OPUNC02G13630.1">
    <property type="protein sequence ID" value="OPUNC02G13630.1"/>
    <property type="gene ID" value="OPUNC02G13630"/>
</dbReference>
<feature type="compositionally biased region" description="Basic and acidic residues" evidence="1">
    <location>
        <begin position="91"/>
        <end position="104"/>
    </location>
</feature>
<evidence type="ECO:0000259" key="2">
    <source>
        <dbReference type="Pfam" id="PF05754"/>
    </source>
</evidence>
<name>A0A0E0JZE5_ORYPU</name>
<feature type="compositionally biased region" description="Basic residues" evidence="1">
    <location>
        <begin position="16"/>
        <end position="26"/>
    </location>
</feature>
<sequence>MRARRPVALDGSGDGKRRHDGGKRGHQCGEEVETVLTHTYATMNDEGRDRRRASSDELQDRVDGGGGFPVMKGSNGGADGLLLSAVMPTEEAAKSDDHGFHDDEQPPAGFSGRAVVSGLRTVAVVLDEEVVMTAVYRGDGRRRPELRLAAERKGKHGEMARAREKTREKGAKAGGGLEHPLYRLEREIGKDAVARVQKKKDFHRKRKD</sequence>
<dbReference type="Gramene" id="OPUNC02G13630.1">
    <property type="protein sequence ID" value="OPUNC02G13630.1"/>
    <property type="gene ID" value="OPUNC02G13630"/>
</dbReference>
<evidence type="ECO:0000313" key="4">
    <source>
        <dbReference type="Proteomes" id="UP000026962"/>
    </source>
</evidence>
<dbReference type="Proteomes" id="UP000026962">
    <property type="component" value="Chromosome 2"/>
</dbReference>
<dbReference type="InterPro" id="IPR008552">
    <property type="entry name" value="DUF834"/>
</dbReference>
<accession>A0A0E0JZE5</accession>
<dbReference type="Pfam" id="PF05754">
    <property type="entry name" value="DUF834"/>
    <property type="match status" value="1"/>
</dbReference>
<feature type="compositionally biased region" description="Basic and acidic residues" evidence="1">
    <location>
        <begin position="45"/>
        <end position="63"/>
    </location>
</feature>
<organism evidence="3">
    <name type="scientific">Oryza punctata</name>
    <name type="common">Red rice</name>
    <dbReference type="NCBI Taxonomy" id="4537"/>
    <lineage>
        <taxon>Eukaryota</taxon>
        <taxon>Viridiplantae</taxon>
        <taxon>Streptophyta</taxon>
        <taxon>Embryophyta</taxon>
        <taxon>Tracheophyta</taxon>
        <taxon>Spermatophyta</taxon>
        <taxon>Magnoliopsida</taxon>
        <taxon>Liliopsida</taxon>
        <taxon>Poales</taxon>
        <taxon>Poaceae</taxon>
        <taxon>BOP clade</taxon>
        <taxon>Oryzoideae</taxon>
        <taxon>Oryzeae</taxon>
        <taxon>Oryzinae</taxon>
        <taxon>Oryza</taxon>
    </lineage>
</organism>
<feature type="compositionally biased region" description="Gly residues" evidence="1">
    <location>
        <begin position="64"/>
        <end position="79"/>
    </location>
</feature>
<protein>
    <recommendedName>
        <fullName evidence="2">DUF834 domain-containing protein</fullName>
    </recommendedName>
</protein>